<dbReference type="EMBL" id="OU900097">
    <property type="protein sequence ID" value="CAG9861068.1"/>
    <property type="molecule type" value="Genomic_DNA"/>
</dbReference>
<dbReference type="CDD" id="cd00070">
    <property type="entry name" value="GLECT"/>
    <property type="match status" value="2"/>
</dbReference>
<dbReference type="PANTHER" id="PTHR11346:SF176">
    <property type="entry name" value="32 KDA BETA-GALACTOSIDE-BINDING LECTIN LEC-3"/>
    <property type="match status" value="1"/>
</dbReference>
<dbReference type="InterPro" id="IPR013320">
    <property type="entry name" value="ConA-like_dom_sf"/>
</dbReference>
<accession>A0A9N9TQZ9</accession>
<keyword evidence="5" id="KW-1185">Reference proteome</keyword>
<dbReference type="GO" id="GO:0030246">
    <property type="term" value="F:carbohydrate binding"/>
    <property type="evidence" value="ECO:0007669"/>
    <property type="project" value="UniProtKB-UniRule"/>
</dbReference>
<evidence type="ECO:0000256" key="1">
    <source>
        <dbReference type="ARBA" id="ARBA00022734"/>
    </source>
</evidence>
<evidence type="ECO:0000256" key="2">
    <source>
        <dbReference type="RuleBase" id="RU102079"/>
    </source>
</evidence>
<dbReference type="PROSITE" id="PS51304">
    <property type="entry name" value="GALECTIN"/>
    <property type="match status" value="2"/>
</dbReference>
<dbReference type="InterPro" id="IPR001079">
    <property type="entry name" value="Galectin_CRD"/>
</dbReference>
<dbReference type="SMART" id="SM00908">
    <property type="entry name" value="Gal-bind_lectin"/>
    <property type="match status" value="2"/>
</dbReference>
<proteinExistence type="predicted"/>
<sequence length="391" mass="44772">MPDVDGKPTKSLNKRRCGCSVCCFPSYNLMEEEDEVSVEHENRISKKTQKSRSMLEEGVDVLDFFVVEQAACPHYVDDLPDPLEPGTLIKIKGLVLPICSRFAINLTCSRDPGSDIALHVNPRISQRYVVRNSRVRHLWGQEEVTTISNFELNRNEKFQIDIVVAENEYFISINGKHVCAFVHRIPLTAVKTLLIEGPVEIHNVEYGKTESYPVIDEDKTVLQLPPGDVQEICTNGQLRLPLTLSLPQGFKQGWQLEIDGRVKILPVNFFINLQDGSQLWPHPNIHLHLNPRFGYANTKHMFVRNAWMDGQWGNEECTEVFPFEPAAHFKMAIRRSDDRFGIWVNGRLSGEFKFRGDADRINTLYMQGDVTLNRVCMKHCADDKYLQECGR</sequence>
<keyword evidence="1 2" id="KW-0430">Lectin</keyword>
<feature type="domain" description="Galectin" evidence="3">
    <location>
        <begin position="75"/>
        <end position="207"/>
    </location>
</feature>
<evidence type="ECO:0000313" key="4">
    <source>
        <dbReference type="EMBL" id="CAG9861068.1"/>
    </source>
</evidence>
<dbReference type="Pfam" id="PF00337">
    <property type="entry name" value="Gal-bind_lectin"/>
    <property type="match status" value="2"/>
</dbReference>
<evidence type="ECO:0000313" key="5">
    <source>
        <dbReference type="Proteomes" id="UP001153712"/>
    </source>
</evidence>
<dbReference type="SUPFAM" id="SSF49899">
    <property type="entry name" value="Concanavalin A-like lectins/glucanases"/>
    <property type="match status" value="2"/>
</dbReference>
<dbReference type="AlphaFoldDB" id="A0A9N9TQZ9"/>
<dbReference type="InterPro" id="IPR044156">
    <property type="entry name" value="Galectin-like"/>
</dbReference>
<evidence type="ECO:0000259" key="3">
    <source>
        <dbReference type="PROSITE" id="PS51304"/>
    </source>
</evidence>
<name>A0A9N9TQZ9_PHYSR</name>
<dbReference type="OrthoDB" id="5795596at2759"/>
<reference evidence="4" key="1">
    <citation type="submission" date="2022-01" db="EMBL/GenBank/DDBJ databases">
        <authorList>
            <person name="King R."/>
        </authorList>
    </citation>
    <scope>NUCLEOTIDE SEQUENCE</scope>
</reference>
<protein>
    <recommendedName>
        <fullName evidence="2">Galectin</fullName>
    </recommendedName>
</protein>
<gene>
    <name evidence="4" type="ORF">PHYEVI_LOCUS7414</name>
</gene>
<dbReference type="Proteomes" id="UP001153712">
    <property type="component" value="Chromosome 4"/>
</dbReference>
<organism evidence="4 5">
    <name type="scientific">Phyllotreta striolata</name>
    <name type="common">Striped flea beetle</name>
    <name type="synonym">Crioceris striolata</name>
    <dbReference type="NCBI Taxonomy" id="444603"/>
    <lineage>
        <taxon>Eukaryota</taxon>
        <taxon>Metazoa</taxon>
        <taxon>Ecdysozoa</taxon>
        <taxon>Arthropoda</taxon>
        <taxon>Hexapoda</taxon>
        <taxon>Insecta</taxon>
        <taxon>Pterygota</taxon>
        <taxon>Neoptera</taxon>
        <taxon>Endopterygota</taxon>
        <taxon>Coleoptera</taxon>
        <taxon>Polyphaga</taxon>
        <taxon>Cucujiformia</taxon>
        <taxon>Chrysomeloidea</taxon>
        <taxon>Chrysomelidae</taxon>
        <taxon>Galerucinae</taxon>
        <taxon>Alticini</taxon>
        <taxon>Phyllotreta</taxon>
    </lineage>
</organism>
<dbReference type="GO" id="GO:0016936">
    <property type="term" value="F:galactoside binding"/>
    <property type="evidence" value="ECO:0007669"/>
    <property type="project" value="TreeGrafter"/>
</dbReference>
<dbReference type="Gene3D" id="2.60.120.200">
    <property type="match status" value="2"/>
</dbReference>
<dbReference type="SMART" id="SM00276">
    <property type="entry name" value="GLECT"/>
    <property type="match status" value="2"/>
</dbReference>
<dbReference type="PANTHER" id="PTHR11346">
    <property type="entry name" value="GALECTIN"/>
    <property type="match status" value="1"/>
</dbReference>
<feature type="domain" description="Galectin" evidence="3">
    <location>
        <begin position="242"/>
        <end position="378"/>
    </location>
</feature>